<evidence type="ECO:0000256" key="2">
    <source>
        <dbReference type="SAM" id="Phobius"/>
    </source>
</evidence>
<reference evidence="3" key="1">
    <citation type="submission" date="2019-04" db="EMBL/GenBank/DDBJ databases">
        <title>Evolution of Biomass-Degrading Anaerobic Consortia Revealed by Metagenomics.</title>
        <authorList>
            <person name="Peng X."/>
        </authorList>
    </citation>
    <scope>NUCLEOTIDE SEQUENCE</scope>
    <source>
        <strain evidence="3">SIG14</strain>
    </source>
</reference>
<accession>A0A8T3VJL3</accession>
<protein>
    <submittedName>
        <fullName evidence="3">Adhesin</fullName>
    </submittedName>
</protein>
<sequence length="435" mass="49709">MKKIIPLLLLSLIILCPIIAESADATTVFLTSDNLHEHDADFARLNDIKERIESKTNGDIVVVVDDSASNPGEGTRVMAARCDVAVTIAGACAGNLVDLADYSTKVSKKIIYVNAGTLDLNTINFLRRSYDDNWSHYTFASVKSPGKFLNDAGITLIQPAQEYPDDCYKGIIAYDSDNVNEYIANEIINAVYAGTSENKQLDTDLIVYHKLDPKYLAEDSKKIVDGHGSDMQESYGSYTTPQLLYMSASYIDGYGLEVPGEFGAPDNPQKYSSFTKGEYSFNDYYNMADMVVDYMNEHGKAPDSINYEGATIGYYDLVYNFALLSEDDTSASTMNFPSEMAFHKYYSDFLFDILPIGMIIVAIILILLIVRSIIRRIKRRIRRRKERKYRKRMQKERYGRNPRQFHRNMDSRYYSDYDYPSNQPKRLNRQERRRR</sequence>
<keyword evidence="2" id="KW-1133">Transmembrane helix</keyword>
<dbReference type="EMBL" id="SUTG01000002">
    <property type="protein sequence ID" value="MBE6511714.1"/>
    <property type="molecule type" value="Genomic_DNA"/>
</dbReference>
<keyword evidence="2" id="KW-0812">Transmembrane</keyword>
<evidence type="ECO:0000313" key="3">
    <source>
        <dbReference type="EMBL" id="MBE6511714.1"/>
    </source>
</evidence>
<feature type="region of interest" description="Disordered" evidence="1">
    <location>
        <begin position="385"/>
        <end position="435"/>
    </location>
</feature>
<keyword evidence="2" id="KW-0472">Membrane</keyword>
<dbReference type="Proteomes" id="UP000732619">
    <property type="component" value="Unassembled WGS sequence"/>
</dbReference>
<evidence type="ECO:0000256" key="1">
    <source>
        <dbReference type="SAM" id="MobiDB-lite"/>
    </source>
</evidence>
<organism evidence="3 4">
    <name type="scientific">Methanobrevibacter olleyae</name>
    <dbReference type="NCBI Taxonomy" id="294671"/>
    <lineage>
        <taxon>Archaea</taxon>
        <taxon>Methanobacteriati</taxon>
        <taxon>Methanobacteriota</taxon>
        <taxon>Methanomada group</taxon>
        <taxon>Methanobacteria</taxon>
        <taxon>Methanobacteriales</taxon>
        <taxon>Methanobacteriaceae</taxon>
        <taxon>Methanobrevibacter</taxon>
    </lineage>
</organism>
<evidence type="ECO:0000313" key="4">
    <source>
        <dbReference type="Proteomes" id="UP000732619"/>
    </source>
</evidence>
<comment type="caution">
    <text evidence="3">The sequence shown here is derived from an EMBL/GenBank/DDBJ whole genome shotgun (WGS) entry which is preliminary data.</text>
</comment>
<proteinExistence type="predicted"/>
<dbReference type="AlphaFoldDB" id="A0A8T3VJL3"/>
<name>A0A8T3VJL3_METOL</name>
<feature type="compositionally biased region" description="Basic residues" evidence="1">
    <location>
        <begin position="385"/>
        <end position="394"/>
    </location>
</feature>
<gene>
    <name evidence="3" type="ORF">E7Z75_00990</name>
</gene>
<feature type="transmembrane region" description="Helical" evidence="2">
    <location>
        <begin position="353"/>
        <end position="374"/>
    </location>
</feature>